<keyword evidence="2" id="KW-1185">Reference proteome</keyword>
<sequence>MLFVQVEPRRMASLKALKEPIKASDDVPKAQISKPVLKTAETKPKPKKKANVSGQVSILLRKELV</sequence>
<evidence type="ECO:0000313" key="2">
    <source>
        <dbReference type="Proteomes" id="UP001140949"/>
    </source>
</evidence>
<reference evidence="1" key="1">
    <citation type="journal article" date="2023" name="GigaByte">
        <title>Genome assembly of the bearded iris, Iris pallida Lam.</title>
        <authorList>
            <person name="Bruccoleri R.E."/>
            <person name="Oakeley E.J."/>
            <person name="Faust A.M.E."/>
            <person name="Altorfer M."/>
            <person name="Dessus-Babus S."/>
            <person name="Burckhardt D."/>
            <person name="Oertli M."/>
            <person name="Naumann U."/>
            <person name="Petersen F."/>
            <person name="Wong J."/>
        </authorList>
    </citation>
    <scope>NUCLEOTIDE SEQUENCE</scope>
    <source>
        <strain evidence="1">GSM-AAB239-AS_SAM_17_03QT</strain>
    </source>
</reference>
<dbReference type="EMBL" id="JANAVB010024998">
    <property type="protein sequence ID" value="KAJ6821428.1"/>
    <property type="molecule type" value="Genomic_DNA"/>
</dbReference>
<gene>
    <name evidence="1" type="ORF">M6B38_392210</name>
</gene>
<proteinExistence type="predicted"/>
<reference evidence="1" key="2">
    <citation type="submission" date="2023-04" db="EMBL/GenBank/DDBJ databases">
        <authorList>
            <person name="Bruccoleri R.E."/>
            <person name="Oakeley E.J."/>
            <person name="Faust A.-M."/>
            <person name="Dessus-Babus S."/>
            <person name="Altorfer M."/>
            <person name="Burckhardt D."/>
            <person name="Oertli M."/>
            <person name="Naumann U."/>
            <person name="Petersen F."/>
            <person name="Wong J."/>
        </authorList>
    </citation>
    <scope>NUCLEOTIDE SEQUENCE</scope>
    <source>
        <strain evidence="1">GSM-AAB239-AS_SAM_17_03QT</strain>
        <tissue evidence="1">Leaf</tissue>
    </source>
</reference>
<comment type="caution">
    <text evidence="1">The sequence shown here is derived from an EMBL/GenBank/DDBJ whole genome shotgun (WGS) entry which is preliminary data.</text>
</comment>
<organism evidence="1 2">
    <name type="scientific">Iris pallida</name>
    <name type="common">Sweet iris</name>
    <dbReference type="NCBI Taxonomy" id="29817"/>
    <lineage>
        <taxon>Eukaryota</taxon>
        <taxon>Viridiplantae</taxon>
        <taxon>Streptophyta</taxon>
        <taxon>Embryophyta</taxon>
        <taxon>Tracheophyta</taxon>
        <taxon>Spermatophyta</taxon>
        <taxon>Magnoliopsida</taxon>
        <taxon>Liliopsida</taxon>
        <taxon>Asparagales</taxon>
        <taxon>Iridaceae</taxon>
        <taxon>Iridoideae</taxon>
        <taxon>Irideae</taxon>
        <taxon>Iris</taxon>
    </lineage>
</organism>
<dbReference type="AlphaFoldDB" id="A0AAX6FZD2"/>
<name>A0AAX6FZD2_IRIPA</name>
<dbReference type="Proteomes" id="UP001140949">
    <property type="component" value="Unassembled WGS sequence"/>
</dbReference>
<evidence type="ECO:0000313" key="1">
    <source>
        <dbReference type="EMBL" id="KAJ6821428.1"/>
    </source>
</evidence>
<protein>
    <submittedName>
        <fullName evidence="1">Uncharacterized protein</fullName>
    </submittedName>
</protein>
<accession>A0AAX6FZD2</accession>